<organism evidence="1">
    <name type="scientific">marine metagenome</name>
    <dbReference type="NCBI Taxonomy" id="408172"/>
    <lineage>
        <taxon>unclassified sequences</taxon>
        <taxon>metagenomes</taxon>
        <taxon>ecological metagenomes</taxon>
    </lineage>
</organism>
<feature type="non-terminal residue" evidence="1">
    <location>
        <position position="1"/>
    </location>
</feature>
<sequence length="137" mass="16183">FTVPEFIESFYIISDNKGGKEVMNKDKKSLHLNDEKIKNTEIINDPFLEYSIQIFSSSDYYLVKEKFDFMTNKNNNHINDLPLKINDFFIVVFNSDLGNEYMLLYKNFSKRTLASEYCLKHLNFLQKCLIVNAQNLN</sequence>
<protein>
    <submittedName>
        <fullName evidence="1">Uncharacterized protein</fullName>
    </submittedName>
</protein>
<dbReference type="EMBL" id="UINC01034404">
    <property type="protein sequence ID" value="SVB25192.1"/>
    <property type="molecule type" value="Genomic_DNA"/>
</dbReference>
<reference evidence="1" key="1">
    <citation type="submission" date="2018-05" db="EMBL/GenBank/DDBJ databases">
        <authorList>
            <person name="Lanie J.A."/>
            <person name="Ng W.-L."/>
            <person name="Kazmierczak K.M."/>
            <person name="Andrzejewski T.M."/>
            <person name="Davidsen T.M."/>
            <person name="Wayne K.J."/>
            <person name="Tettelin H."/>
            <person name="Glass J.I."/>
            <person name="Rusch D."/>
            <person name="Podicherti R."/>
            <person name="Tsui H.-C.T."/>
            <person name="Winkler M.E."/>
        </authorList>
    </citation>
    <scope>NUCLEOTIDE SEQUENCE</scope>
</reference>
<proteinExistence type="predicted"/>
<evidence type="ECO:0000313" key="1">
    <source>
        <dbReference type="EMBL" id="SVB25192.1"/>
    </source>
</evidence>
<dbReference type="AlphaFoldDB" id="A0A382CHA9"/>
<gene>
    <name evidence="1" type="ORF">METZ01_LOCUS178046</name>
</gene>
<name>A0A382CHA9_9ZZZZ</name>
<accession>A0A382CHA9</accession>